<accession>A0ABR1M1Z7</accession>
<organism evidence="2 3">
    <name type="scientific">Phyllosticta citribraziliensis</name>
    <dbReference type="NCBI Taxonomy" id="989973"/>
    <lineage>
        <taxon>Eukaryota</taxon>
        <taxon>Fungi</taxon>
        <taxon>Dikarya</taxon>
        <taxon>Ascomycota</taxon>
        <taxon>Pezizomycotina</taxon>
        <taxon>Dothideomycetes</taxon>
        <taxon>Dothideomycetes incertae sedis</taxon>
        <taxon>Botryosphaeriales</taxon>
        <taxon>Phyllostictaceae</taxon>
        <taxon>Phyllosticta</taxon>
    </lineage>
</organism>
<evidence type="ECO:0000313" key="2">
    <source>
        <dbReference type="EMBL" id="KAK7540077.1"/>
    </source>
</evidence>
<sequence>MTIKFHHLVQVAARLKIKARNARLQTSACGVSKRDWATTDISQAAGQLEIADHEENAGPCQPESMDVDEKKDTSTVTATQTVSPAPSATPPTAVPSINQNGIKKATDNAQHTRTDVDDEHGDSNRGNRQVDAVRDGDDGDYGNDEFEGIASDDSDSRQGNGQTILPLPLGNFNSGLEDYSFVDADTSAASPTRLAAPGLSSPLPNLQERDETTIQHVRGRTSTTPRKRQRAQCESEPYGPPLKIRRIAWDVKSTHAQSRAHRARLLPESYANMLSPLFEDVDNRPYARRPPDAEGETGGQGDLLRGALSDGHVSVRRPRRSLSLPAPDTNRSGNGHKVADGPVAQQQADPSPHKSRDPSKDSSHPSPDTVRIDDDPDPAATAVDTPWPPLQAA</sequence>
<evidence type="ECO:0000256" key="1">
    <source>
        <dbReference type="SAM" id="MobiDB-lite"/>
    </source>
</evidence>
<dbReference type="EMBL" id="JBBPEH010000004">
    <property type="protein sequence ID" value="KAK7540077.1"/>
    <property type="molecule type" value="Genomic_DNA"/>
</dbReference>
<dbReference type="GeneID" id="92030994"/>
<feature type="region of interest" description="Disordered" evidence="1">
    <location>
        <begin position="281"/>
        <end position="393"/>
    </location>
</feature>
<dbReference type="Proteomes" id="UP001360953">
    <property type="component" value="Unassembled WGS sequence"/>
</dbReference>
<evidence type="ECO:0000313" key="3">
    <source>
        <dbReference type="Proteomes" id="UP001360953"/>
    </source>
</evidence>
<proteinExistence type="predicted"/>
<feature type="region of interest" description="Disordered" evidence="1">
    <location>
        <begin position="56"/>
        <end position="168"/>
    </location>
</feature>
<feature type="region of interest" description="Disordered" evidence="1">
    <location>
        <begin position="191"/>
        <end position="239"/>
    </location>
</feature>
<keyword evidence="3" id="KW-1185">Reference proteome</keyword>
<feature type="compositionally biased region" description="Acidic residues" evidence="1">
    <location>
        <begin position="137"/>
        <end position="153"/>
    </location>
</feature>
<feature type="compositionally biased region" description="Basic and acidic residues" evidence="1">
    <location>
        <begin position="104"/>
        <end position="125"/>
    </location>
</feature>
<feature type="compositionally biased region" description="Basic and acidic residues" evidence="1">
    <location>
        <begin position="351"/>
        <end position="363"/>
    </location>
</feature>
<protein>
    <submittedName>
        <fullName evidence="2">Uncharacterized protein</fullName>
    </submittedName>
</protein>
<feature type="compositionally biased region" description="Basic and acidic residues" evidence="1">
    <location>
        <begin position="281"/>
        <end position="292"/>
    </location>
</feature>
<dbReference type="RefSeq" id="XP_066657348.1">
    <property type="nucleotide sequence ID" value="XM_066798088.1"/>
</dbReference>
<feature type="compositionally biased region" description="Low complexity" evidence="1">
    <location>
        <begin position="77"/>
        <end position="86"/>
    </location>
</feature>
<comment type="caution">
    <text evidence="2">The sequence shown here is derived from an EMBL/GenBank/DDBJ whole genome shotgun (WGS) entry which is preliminary data.</text>
</comment>
<reference evidence="2 3" key="1">
    <citation type="submission" date="2024-04" db="EMBL/GenBank/DDBJ databases">
        <title>Phyllosticta paracitricarpa is synonymous to the EU quarantine fungus P. citricarpa based on phylogenomic analyses.</title>
        <authorList>
            <consortium name="Lawrence Berkeley National Laboratory"/>
            <person name="Van ingen-buijs V.A."/>
            <person name="Van westerhoven A.C."/>
            <person name="Haridas S."/>
            <person name="Skiadas P."/>
            <person name="Martin F."/>
            <person name="Groenewald J.Z."/>
            <person name="Crous P.W."/>
            <person name="Seidl M.F."/>
        </authorList>
    </citation>
    <scope>NUCLEOTIDE SEQUENCE [LARGE SCALE GENOMIC DNA]</scope>
    <source>
        <strain evidence="2 3">CPC 17464</strain>
    </source>
</reference>
<name>A0ABR1M1Z7_9PEZI</name>
<gene>
    <name evidence="2" type="ORF">J3D65DRAFT_602071</name>
</gene>